<reference evidence="11 12" key="1">
    <citation type="journal article" date="2004" name="Science">
        <title>Complete genome sequence of the apicomplexan, Cryptosporidium parvum.</title>
        <authorList>
            <person name="Abrahamsen M.S."/>
            <person name="Templeton T.J."/>
            <person name="Enomoto S."/>
            <person name="Abrahante J.E."/>
            <person name="Zhu G."/>
            <person name="Lancto C.A."/>
            <person name="Deng M."/>
            <person name="Liu C."/>
            <person name="Widmer G."/>
            <person name="Tzipori S."/>
            <person name="Buck G.A."/>
            <person name="Xu P."/>
            <person name="Bankier A.T."/>
            <person name="Dear P.H."/>
            <person name="Konfortov B.A."/>
            <person name="Spriggs H.F."/>
            <person name="Iyer L."/>
            <person name="Anantharaman V."/>
            <person name="Aravind L."/>
            <person name="Kapur V."/>
        </authorList>
    </citation>
    <scope>NUCLEOTIDE SEQUENCE [LARGE SCALE GENOMIC DNA]</scope>
    <source>
        <strain evidence="12">Iowa II</strain>
    </source>
</reference>
<dbReference type="GO" id="GO:0006089">
    <property type="term" value="P:lactate metabolic process"/>
    <property type="evidence" value="ECO:0007669"/>
    <property type="project" value="TreeGrafter"/>
</dbReference>
<feature type="binding site" evidence="7">
    <location>
        <position position="45"/>
    </location>
    <ligand>
        <name>NAD(+)</name>
        <dbReference type="ChEBI" id="CHEBI:57540"/>
    </ligand>
</feature>
<feature type="binding site" evidence="7">
    <location>
        <begin position="130"/>
        <end position="132"/>
    </location>
    <ligand>
        <name>NAD(+)</name>
        <dbReference type="ChEBI" id="CHEBI:57540"/>
    </ligand>
</feature>
<feature type="active site" description="Proton acceptor" evidence="5">
    <location>
        <position position="187"/>
    </location>
</feature>
<evidence type="ECO:0000256" key="1">
    <source>
        <dbReference type="ARBA" id="ARBA00016495"/>
    </source>
</evidence>
<dbReference type="Proteomes" id="UP000006726">
    <property type="component" value="Chromosome 7"/>
</dbReference>
<keyword evidence="3 7" id="KW-0520">NAD</keyword>
<feature type="domain" description="Lactate/malate dehydrogenase N-terminal" evidence="9">
    <location>
        <begin position="16"/>
        <end position="154"/>
    </location>
</feature>
<dbReference type="InParanoid" id="Q5CYZ3"/>
<feature type="domain" description="Lactate/malate dehydrogenase C-terminal" evidence="10">
    <location>
        <begin position="159"/>
        <end position="321"/>
    </location>
</feature>
<keyword evidence="12" id="KW-1185">Reference proteome</keyword>
<dbReference type="KEGG" id="cpv:cgd7_470"/>
<dbReference type="Gene3D" id="3.90.110.10">
    <property type="entry name" value="Lactate dehydrogenase/glycoside hydrolase, family 4, C-terminal"/>
    <property type="match status" value="1"/>
</dbReference>
<dbReference type="SMR" id="Q5CYZ3"/>
<dbReference type="PDB" id="2HJR">
    <property type="method" value="X-ray"/>
    <property type="resolution" value="2.20 A"/>
    <property type="chains" value="A/B/C/D/E/F/G/H/I/J/K/L=1-328"/>
</dbReference>
<organism evidence="11 12">
    <name type="scientific">Cryptosporidium parvum (strain Iowa II)</name>
    <dbReference type="NCBI Taxonomy" id="353152"/>
    <lineage>
        <taxon>Eukaryota</taxon>
        <taxon>Sar</taxon>
        <taxon>Alveolata</taxon>
        <taxon>Apicomplexa</taxon>
        <taxon>Conoidasida</taxon>
        <taxon>Coccidia</taxon>
        <taxon>Eucoccidiorida</taxon>
        <taxon>Eimeriorina</taxon>
        <taxon>Cryptosporidiidae</taxon>
        <taxon>Cryptosporidium</taxon>
    </lineage>
</organism>
<evidence type="ECO:0000256" key="7">
    <source>
        <dbReference type="PIRSR" id="PIRSR000102-3"/>
    </source>
</evidence>
<evidence type="ECO:0000313" key="12">
    <source>
        <dbReference type="Proteomes" id="UP000006726"/>
    </source>
</evidence>
<evidence type="ECO:0000313" key="11">
    <source>
        <dbReference type="EMBL" id="EAK90670.1"/>
    </source>
</evidence>
<evidence type="ECO:0000256" key="4">
    <source>
        <dbReference type="ARBA" id="ARBA00049258"/>
    </source>
</evidence>
<dbReference type="AlphaFoldDB" id="Q5CYZ3"/>
<dbReference type="EvolutionaryTrace" id="Q5CYZ3"/>
<evidence type="ECO:0000256" key="5">
    <source>
        <dbReference type="PIRSR" id="PIRSR000102-1"/>
    </source>
</evidence>
<feature type="binding site" evidence="7">
    <location>
        <position position="107"/>
    </location>
    <ligand>
        <name>NAD(+)</name>
        <dbReference type="ChEBI" id="CHEBI:57540"/>
    </ligand>
</feature>
<evidence type="ECO:0000256" key="6">
    <source>
        <dbReference type="PIRSR" id="PIRSR000102-2"/>
    </source>
</evidence>
<comment type="caution">
    <text evidence="11">The sequence shown here is derived from an EMBL/GenBank/DDBJ whole genome shotgun (WGS) entry which is preliminary data.</text>
</comment>
<dbReference type="FunCoup" id="Q5CYZ3">
    <property type="interactions" value="2"/>
</dbReference>
<dbReference type="Pfam" id="PF00056">
    <property type="entry name" value="Ldh_1_N"/>
    <property type="match status" value="1"/>
</dbReference>
<dbReference type="OMA" id="EIMINAQ"/>
<feature type="non-terminal residue" evidence="11">
    <location>
        <position position="1"/>
    </location>
</feature>
<keyword evidence="2 8" id="KW-0560">Oxidoreductase</keyword>
<dbReference type="FunFam" id="3.90.110.10:FF:000004">
    <property type="entry name" value="Malate dehydrogenase"/>
    <property type="match status" value="1"/>
</dbReference>
<dbReference type="PIRSF" id="PIRSF000102">
    <property type="entry name" value="Lac_mal_DH"/>
    <property type="match status" value="1"/>
</dbReference>
<dbReference type="FunFam" id="3.40.50.720:FF:000018">
    <property type="entry name" value="Malate dehydrogenase"/>
    <property type="match status" value="1"/>
</dbReference>
<feature type="binding site" evidence="6">
    <location>
        <position position="132"/>
    </location>
    <ligand>
        <name>substrate</name>
    </ligand>
</feature>
<dbReference type="Pfam" id="PF02866">
    <property type="entry name" value="Ldh_1_C"/>
    <property type="match status" value="1"/>
</dbReference>
<dbReference type="GO" id="GO:0004459">
    <property type="term" value="F:L-lactate dehydrogenase (NAD+) activity"/>
    <property type="evidence" value="ECO:0007669"/>
    <property type="project" value="UniProtKB-EC"/>
</dbReference>
<keyword evidence="13" id="KW-0002">3D-structure</keyword>
<dbReference type="InterPro" id="IPR022383">
    <property type="entry name" value="Lactate/malate_DH_C"/>
</dbReference>
<feature type="binding site" evidence="7">
    <location>
        <begin position="21"/>
        <end position="26"/>
    </location>
    <ligand>
        <name>NAD(+)</name>
        <dbReference type="ChEBI" id="CHEBI:57540"/>
    </ligand>
</feature>
<dbReference type="SUPFAM" id="SSF56327">
    <property type="entry name" value="LDH C-terminal domain-like"/>
    <property type="match status" value="1"/>
</dbReference>
<name>Q5CYZ3_CRYPI</name>
<dbReference type="STRING" id="353152.Q5CYZ3"/>
<dbReference type="OrthoDB" id="4069699at2759"/>
<evidence type="ECO:0000259" key="10">
    <source>
        <dbReference type="Pfam" id="PF02866"/>
    </source>
</evidence>
<dbReference type="RefSeq" id="XP_628237.1">
    <property type="nucleotide sequence ID" value="XM_628235.1"/>
</dbReference>
<dbReference type="InterPro" id="IPR036291">
    <property type="entry name" value="NAD(P)-bd_dom_sf"/>
</dbReference>
<dbReference type="PRINTS" id="PR00086">
    <property type="entry name" value="LLDHDRGNASE"/>
</dbReference>
<dbReference type="NCBIfam" id="NF004863">
    <property type="entry name" value="PRK06223.1"/>
    <property type="match status" value="1"/>
</dbReference>
<dbReference type="SUPFAM" id="SSF51735">
    <property type="entry name" value="NAD(P)-binding Rossmann-fold domains"/>
    <property type="match status" value="1"/>
</dbReference>
<feature type="binding site" evidence="6">
    <location>
        <position position="94"/>
    </location>
    <ligand>
        <name>substrate</name>
    </ligand>
</feature>
<proteinExistence type="evidence at protein level"/>
<dbReference type="InterPro" id="IPR001557">
    <property type="entry name" value="L-lactate/malate_DH"/>
</dbReference>
<dbReference type="PANTHER" id="PTHR43128:SF16">
    <property type="entry name" value="L-LACTATE DEHYDROGENASE"/>
    <property type="match status" value="1"/>
</dbReference>
<sequence length="328" mass="35080">LKKISYKYNTVIMRKKISIIGAGQIGSTIALLLGQKDLGDVYMFDIIEGVPQGKALDLNHCMALIGSPAKIFGENNYEYLQNSDVVIITAGVPRKPNMTRSDLLTVNAKIVGSVAENVGKYCPNAFVICITNPLDAMVYYFKEKSGIPANKVCGMSGVLDSARFRCNLSRALGVKPSDVSAIVVGGHGDEMIPLTSSVTIGGILLSDFVEQGKITHSQINEIIKKTAFGGGEIVELLKTGSAFYAPAASAVAMAQAYLKDSKSVLVCSTYLTGQYNVNNLFVGVPVVIGKNGIEDVVIVNLSDDEKSLFSKSVESIQNLVQDLKSLNL</sequence>
<feature type="binding site" evidence="6">
    <location>
        <position position="163"/>
    </location>
    <ligand>
        <name>substrate</name>
    </ligand>
</feature>
<evidence type="ECO:0007829" key="13">
    <source>
        <dbReference type="PDB" id="2HJR"/>
    </source>
</evidence>
<feature type="binding site" evidence="6">
    <location>
        <position position="100"/>
    </location>
    <ligand>
        <name>substrate</name>
    </ligand>
</feature>
<dbReference type="InterPro" id="IPR015955">
    <property type="entry name" value="Lactate_DH/Glyco_Ohase_4_C"/>
</dbReference>
<dbReference type="Gene3D" id="3.40.50.720">
    <property type="entry name" value="NAD(P)-binding Rossmann-like Domain"/>
    <property type="match status" value="1"/>
</dbReference>
<dbReference type="EMBL" id="AAEE01000001">
    <property type="protein sequence ID" value="EAK90670.1"/>
    <property type="molecule type" value="Genomic_DNA"/>
</dbReference>
<accession>Q5CYZ3</accession>
<evidence type="ECO:0000256" key="2">
    <source>
        <dbReference type="ARBA" id="ARBA00023002"/>
    </source>
</evidence>
<dbReference type="PANTHER" id="PTHR43128">
    <property type="entry name" value="L-2-HYDROXYCARBOXYLATE DEHYDROGENASE (NAD(P)(+))"/>
    <property type="match status" value="1"/>
</dbReference>
<reference evidence="13" key="2">
    <citation type="journal article" date="2007" name="Mol. Biochem. Parasitol.">
        <title>Genome-scale protein expression and structural biology of Plasmodium falciparum and related Apicomplexan organisms.</title>
        <authorList>
            <person name="Vedadi M."/>
            <person name="Lew J."/>
            <person name="Artz J."/>
            <person name="Amani M."/>
            <person name="Zhao Y."/>
            <person name="Dong A."/>
            <person name="Wasney G.A."/>
            <person name="Gao M."/>
            <person name="Hills T."/>
            <person name="Brokx S."/>
            <person name="Qiu W."/>
            <person name="Sharma S."/>
            <person name="Diassiti A."/>
            <person name="Alam Z."/>
            <person name="Melone M."/>
            <person name="Mulichak A."/>
            <person name="Wernimont A."/>
            <person name="Bray J."/>
            <person name="Loppnau P."/>
            <person name="Plotnikova O."/>
            <person name="Newberry K."/>
            <person name="Sundararajan E."/>
            <person name="Houston S."/>
            <person name="Walker J."/>
            <person name="Tempel W."/>
            <person name="Bochkarev A."/>
            <person name="Kozieradzki I."/>
            <person name="Edwards A."/>
            <person name="Arrowsmith C."/>
            <person name="Roos D."/>
            <person name="Kain K."/>
            <person name="Hui R."/>
        </authorList>
    </citation>
    <scope>X-RAY CRYSTALLOGRAPHY (2.20 ANGSTROMS)</scope>
</reference>
<dbReference type="HAMAP" id="MF_00487">
    <property type="entry name" value="Malate_dehydrog_3"/>
    <property type="match status" value="1"/>
</dbReference>
<dbReference type="NCBIfam" id="TIGR01763">
    <property type="entry name" value="MalateDH_bact"/>
    <property type="match status" value="1"/>
</dbReference>
<evidence type="ECO:0000256" key="3">
    <source>
        <dbReference type="ARBA" id="ARBA00023027"/>
    </source>
</evidence>
<evidence type="ECO:0000259" key="9">
    <source>
        <dbReference type="Pfam" id="PF00056"/>
    </source>
</evidence>
<evidence type="ECO:0000256" key="8">
    <source>
        <dbReference type="RuleBase" id="RU003369"/>
    </source>
</evidence>
<protein>
    <recommendedName>
        <fullName evidence="1">L-lactate dehydrogenase</fullName>
    </recommendedName>
</protein>
<dbReference type="InterPro" id="IPR011275">
    <property type="entry name" value="Malate_DH_type3"/>
</dbReference>
<gene>
    <name evidence="11" type="ORF">cgd7_470</name>
</gene>
<dbReference type="GeneID" id="3371767"/>
<comment type="similarity">
    <text evidence="8">Belongs to the LDH/MDH superfamily.</text>
</comment>
<comment type="catalytic activity">
    <reaction evidence="4">
        <text>(S)-lactate + NAD(+) = pyruvate + NADH + H(+)</text>
        <dbReference type="Rhea" id="RHEA:23444"/>
        <dbReference type="ChEBI" id="CHEBI:15361"/>
        <dbReference type="ChEBI" id="CHEBI:15378"/>
        <dbReference type="ChEBI" id="CHEBI:16651"/>
        <dbReference type="ChEBI" id="CHEBI:57540"/>
        <dbReference type="ChEBI" id="CHEBI:57945"/>
        <dbReference type="EC" id="1.1.1.27"/>
    </reaction>
</comment>
<dbReference type="PDBsum" id="2HJR"/>
<dbReference type="InterPro" id="IPR001236">
    <property type="entry name" value="Lactate/malate_DH_N"/>
</dbReference>
<dbReference type="CDD" id="cd01339">
    <property type="entry name" value="LDH-like_MDH"/>
    <property type="match status" value="1"/>
</dbReference>